<gene>
    <name evidence="2" type="ORF">PR048_025115</name>
</gene>
<sequence>MIRAQKCILATHDRPDVLGADNGHFGSHLFKQFAEQWYFENMLLEHINTPLKHIGYLPSQLLMSRVCKTKLHTRRDILQPHGPDPKKIVRNRELQKGLRCSSYGRASKELSVLQPEQSVIMRDTVMNRWESEQIVRETTHPRSDIVRNRRRHELRSNRIDLKESEASVRSPDEEDVLKDEVEQLSGEQADPLLINGEEKSKDVYTVRP</sequence>
<proteinExistence type="predicted"/>
<organism evidence="2 3">
    <name type="scientific">Dryococelus australis</name>
    <dbReference type="NCBI Taxonomy" id="614101"/>
    <lineage>
        <taxon>Eukaryota</taxon>
        <taxon>Metazoa</taxon>
        <taxon>Ecdysozoa</taxon>
        <taxon>Arthropoda</taxon>
        <taxon>Hexapoda</taxon>
        <taxon>Insecta</taxon>
        <taxon>Pterygota</taxon>
        <taxon>Neoptera</taxon>
        <taxon>Polyneoptera</taxon>
        <taxon>Phasmatodea</taxon>
        <taxon>Verophasmatodea</taxon>
        <taxon>Anareolatae</taxon>
        <taxon>Phasmatidae</taxon>
        <taxon>Eurycanthinae</taxon>
        <taxon>Dryococelus</taxon>
    </lineage>
</organism>
<name>A0ABQ9GQG0_9NEOP</name>
<accession>A0ABQ9GQG0</accession>
<evidence type="ECO:0000313" key="2">
    <source>
        <dbReference type="EMBL" id="KAJ8874272.1"/>
    </source>
</evidence>
<dbReference type="Proteomes" id="UP001159363">
    <property type="component" value="Chromosome 9"/>
</dbReference>
<dbReference type="EMBL" id="JARBHB010000010">
    <property type="protein sequence ID" value="KAJ8874272.1"/>
    <property type="molecule type" value="Genomic_DNA"/>
</dbReference>
<evidence type="ECO:0000313" key="3">
    <source>
        <dbReference type="Proteomes" id="UP001159363"/>
    </source>
</evidence>
<evidence type="ECO:0000256" key="1">
    <source>
        <dbReference type="SAM" id="MobiDB-lite"/>
    </source>
</evidence>
<comment type="caution">
    <text evidence="2">The sequence shown here is derived from an EMBL/GenBank/DDBJ whole genome shotgun (WGS) entry which is preliminary data.</text>
</comment>
<feature type="region of interest" description="Disordered" evidence="1">
    <location>
        <begin position="185"/>
        <end position="208"/>
    </location>
</feature>
<feature type="compositionally biased region" description="Basic and acidic residues" evidence="1">
    <location>
        <begin position="196"/>
        <end position="208"/>
    </location>
</feature>
<keyword evidence="3" id="KW-1185">Reference proteome</keyword>
<reference evidence="2 3" key="1">
    <citation type="submission" date="2023-02" db="EMBL/GenBank/DDBJ databases">
        <title>LHISI_Scaffold_Assembly.</title>
        <authorList>
            <person name="Stuart O.P."/>
            <person name="Cleave R."/>
            <person name="Magrath M.J.L."/>
            <person name="Mikheyev A.S."/>
        </authorList>
    </citation>
    <scope>NUCLEOTIDE SEQUENCE [LARGE SCALE GENOMIC DNA]</scope>
    <source>
        <strain evidence="2">Daus_M_001</strain>
        <tissue evidence="2">Leg muscle</tissue>
    </source>
</reference>
<protein>
    <submittedName>
        <fullName evidence="2">Uncharacterized protein</fullName>
    </submittedName>
</protein>